<feature type="domain" description="Peptidase M16 middle/third" evidence="10">
    <location>
        <begin position="326"/>
        <end position="647"/>
    </location>
</feature>
<accession>A0A7S4JJZ5</accession>
<evidence type="ECO:0000259" key="8">
    <source>
        <dbReference type="Pfam" id="PF00675"/>
    </source>
</evidence>
<keyword evidence="6" id="KW-0482">Metalloprotease</keyword>
<dbReference type="FunFam" id="3.30.830.10:FF:000005">
    <property type="entry name" value="nardilysin isoform X1"/>
    <property type="match status" value="1"/>
</dbReference>
<keyword evidence="2" id="KW-0645">Protease</keyword>
<dbReference type="GO" id="GO:0004222">
    <property type="term" value="F:metalloendopeptidase activity"/>
    <property type="evidence" value="ECO:0007669"/>
    <property type="project" value="TreeGrafter"/>
</dbReference>
<dbReference type="InterPro" id="IPR011249">
    <property type="entry name" value="Metalloenz_LuxS/M16"/>
</dbReference>
<name>A0A7S4JJZ5_9STRA</name>
<dbReference type="Pfam" id="PF22456">
    <property type="entry name" value="PqqF-like_C_4"/>
    <property type="match status" value="1"/>
</dbReference>
<sequence length="964" mass="107775">MLFLGTEDYPAEGSFEKYLTSNGGSSNAFTASEDTVYYFDIVADSDVVLAEGMKRFGSFFTSPLFTESATGRELNAIESENSKNLQSDTFRLYQIEKSRSNSAHPYSKFFTGNKATLLDGTKRAGLNLRDELVKFYGKYYSANQMSLAIVAPQSLPKLKELVQSSFSSIPNRETRPPEVEWAHVPPFLEGASIIPAEKNIVEIVPVQDLRQVTCSWPIVYKSKEDSDDIHLMKPDYFVMHLMGHEGPGSLLSYLKNQGWANSFGAGTNAELSDFETFDVTVELTFKGLTELDKVIESIFSYIRMLRQERVPAYVFDEVLQLSELEWRFATKGNPGSYVQSLVKAMVEFGDISPSLVVAGPRRVALKESLSRLQEPRVSFSSSSQREETISATLDFTNKLTVDDAIITVLSKSFEGKTSSVETWYGTAYNTRPVSVSTLNAWQNCAKAADLGVAYPKPNVFIPEEKGLRVKKKVKIDEVKAMSFEGRMTPRTPPKIIRDNEWTVYFKQDDRFGEPKAFLIFQLLTKEVYSSEFFAALATLYQSCVVDAIEEYAYDATLAGLSYDVQVLPRGVRLTFGGYNDKLEDFAAYVARKLSRDVGDILPKNDAEFDRYKDRLMRALSAFDVKQPYAHAIYYSSLTLQPRNFQYTNEQLRSAMRQITLPDLLSYSSKLWSSGKGEALIQGNLDEKEALALVDKIDKTLAFKTVSAEEYPPRLKALPLPLVPSDVTPTRLTSSEPNPSNKNAAVQVLLQSLGETEKDHVLIEVLDAILHEPFYEDLRTNQQLGYIVSSGVKAVAKTRNINFVVQSSVAPAEKLTNAVLKFLSGVRKTYLEPLNQGDTTVYVKSLLDKKTEPDKKLVVEVTRNWAEISSGRLQFDRTQKEAAALLDISKEDILEFWDLIYGGSPNGRRILVSEVVPRSGPASSKSPATSTGYAEGNKKAAKTPGGSLRLGVNDIEQFRRDREQL</sequence>
<keyword evidence="4" id="KW-0378">Hydrolase</keyword>
<dbReference type="AlphaFoldDB" id="A0A7S4JJZ5"/>
<gene>
    <name evidence="12" type="ORF">OAUR00152_LOCUS28891</name>
</gene>
<dbReference type="PANTHER" id="PTHR43690">
    <property type="entry name" value="NARDILYSIN"/>
    <property type="match status" value="1"/>
</dbReference>
<protein>
    <submittedName>
        <fullName evidence="12">Uncharacterized protein</fullName>
    </submittedName>
</protein>
<evidence type="ECO:0000256" key="3">
    <source>
        <dbReference type="ARBA" id="ARBA00022723"/>
    </source>
</evidence>
<dbReference type="Pfam" id="PF05193">
    <property type="entry name" value="Peptidase_M16_C"/>
    <property type="match status" value="1"/>
</dbReference>
<dbReference type="GO" id="GO:0043171">
    <property type="term" value="P:peptide catabolic process"/>
    <property type="evidence" value="ECO:0007669"/>
    <property type="project" value="TreeGrafter"/>
</dbReference>
<dbReference type="PANTHER" id="PTHR43690:SF18">
    <property type="entry name" value="INSULIN-DEGRADING ENZYME-RELATED"/>
    <property type="match status" value="1"/>
</dbReference>
<dbReference type="EMBL" id="HBKQ01041901">
    <property type="protein sequence ID" value="CAE2265976.1"/>
    <property type="molecule type" value="Transcribed_RNA"/>
</dbReference>
<dbReference type="InterPro" id="IPR050626">
    <property type="entry name" value="Peptidase_M16"/>
</dbReference>
<keyword evidence="3" id="KW-0479">Metal-binding</keyword>
<dbReference type="SUPFAM" id="SSF63411">
    <property type="entry name" value="LuxS/MPP-like metallohydrolase"/>
    <property type="match status" value="4"/>
</dbReference>
<proteinExistence type="inferred from homology"/>
<feature type="region of interest" description="Disordered" evidence="7">
    <location>
        <begin position="915"/>
        <end position="953"/>
    </location>
</feature>
<evidence type="ECO:0000256" key="5">
    <source>
        <dbReference type="ARBA" id="ARBA00022833"/>
    </source>
</evidence>
<evidence type="ECO:0000256" key="6">
    <source>
        <dbReference type="ARBA" id="ARBA00023049"/>
    </source>
</evidence>
<dbReference type="InterPro" id="IPR007863">
    <property type="entry name" value="Peptidase_M16_C"/>
</dbReference>
<reference evidence="12" key="1">
    <citation type="submission" date="2021-01" db="EMBL/GenBank/DDBJ databases">
        <authorList>
            <person name="Corre E."/>
            <person name="Pelletier E."/>
            <person name="Niang G."/>
            <person name="Scheremetjew M."/>
            <person name="Finn R."/>
            <person name="Kale V."/>
            <person name="Holt S."/>
            <person name="Cochrane G."/>
            <person name="Meng A."/>
            <person name="Brown T."/>
            <person name="Cohen L."/>
        </authorList>
    </citation>
    <scope>NUCLEOTIDE SEQUENCE</scope>
    <source>
        <strain evidence="12">Isolate 1302-5</strain>
    </source>
</reference>
<dbReference type="GO" id="GO:0005739">
    <property type="term" value="C:mitochondrion"/>
    <property type="evidence" value="ECO:0007669"/>
    <property type="project" value="TreeGrafter"/>
</dbReference>
<feature type="domain" description="Coenzyme PQQ synthesis protein F-like C-terminal lobe" evidence="11">
    <location>
        <begin position="765"/>
        <end position="864"/>
    </location>
</feature>
<dbReference type="InterPro" id="IPR011765">
    <property type="entry name" value="Pept_M16_N"/>
</dbReference>
<evidence type="ECO:0000256" key="4">
    <source>
        <dbReference type="ARBA" id="ARBA00022801"/>
    </source>
</evidence>
<dbReference type="Gene3D" id="3.30.830.10">
    <property type="entry name" value="Metalloenzyme, LuxS/M16 peptidase-like"/>
    <property type="match status" value="4"/>
</dbReference>
<feature type="domain" description="Peptidase M16 C-terminal" evidence="9">
    <location>
        <begin position="129"/>
        <end position="319"/>
    </location>
</feature>
<dbReference type="InterPro" id="IPR054734">
    <property type="entry name" value="PqqF-like_C_4"/>
</dbReference>
<organism evidence="12">
    <name type="scientific">Odontella aurita</name>
    <dbReference type="NCBI Taxonomy" id="265563"/>
    <lineage>
        <taxon>Eukaryota</taxon>
        <taxon>Sar</taxon>
        <taxon>Stramenopiles</taxon>
        <taxon>Ochrophyta</taxon>
        <taxon>Bacillariophyta</taxon>
        <taxon>Mediophyceae</taxon>
        <taxon>Biddulphiophycidae</taxon>
        <taxon>Eupodiscales</taxon>
        <taxon>Odontellaceae</taxon>
        <taxon>Odontella</taxon>
    </lineage>
</organism>
<dbReference type="Pfam" id="PF16187">
    <property type="entry name" value="Peptidase_M16_M"/>
    <property type="match status" value="1"/>
</dbReference>
<comment type="similarity">
    <text evidence="1">Belongs to the peptidase M16 family.</text>
</comment>
<keyword evidence="5" id="KW-0862">Zinc</keyword>
<evidence type="ECO:0000259" key="10">
    <source>
        <dbReference type="Pfam" id="PF16187"/>
    </source>
</evidence>
<feature type="compositionally biased region" description="Polar residues" evidence="7">
    <location>
        <begin position="920"/>
        <end position="931"/>
    </location>
</feature>
<dbReference type="Pfam" id="PF00675">
    <property type="entry name" value="Peptidase_M16"/>
    <property type="match status" value="1"/>
</dbReference>
<evidence type="ECO:0000259" key="11">
    <source>
        <dbReference type="Pfam" id="PF22456"/>
    </source>
</evidence>
<evidence type="ECO:0000313" key="12">
    <source>
        <dbReference type="EMBL" id="CAE2265976.1"/>
    </source>
</evidence>
<evidence type="ECO:0000256" key="7">
    <source>
        <dbReference type="SAM" id="MobiDB-lite"/>
    </source>
</evidence>
<evidence type="ECO:0000256" key="1">
    <source>
        <dbReference type="ARBA" id="ARBA00007261"/>
    </source>
</evidence>
<feature type="domain" description="Peptidase M16 N-terminal" evidence="8">
    <location>
        <begin position="1"/>
        <end position="99"/>
    </location>
</feature>
<dbReference type="GO" id="GO:0046872">
    <property type="term" value="F:metal ion binding"/>
    <property type="evidence" value="ECO:0007669"/>
    <property type="project" value="UniProtKB-KW"/>
</dbReference>
<evidence type="ECO:0000259" key="9">
    <source>
        <dbReference type="Pfam" id="PF05193"/>
    </source>
</evidence>
<evidence type="ECO:0000256" key="2">
    <source>
        <dbReference type="ARBA" id="ARBA00022670"/>
    </source>
</evidence>
<dbReference type="GO" id="GO:0005829">
    <property type="term" value="C:cytosol"/>
    <property type="evidence" value="ECO:0007669"/>
    <property type="project" value="TreeGrafter"/>
</dbReference>
<dbReference type="GO" id="GO:0051603">
    <property type="term" value="P:proteolysis involved in protein catabolic process"/>
    <property type="evidence" value="ECO:0007669"/>
    <property type="project" value="TreeGrafter"/>
</dbReference>
<dbReference type="InterPro" id="IPR032632">
    <property type="entry name" value="Peptidase_M16_M"/>
</dbReference>